<feature type="compositionally biased region" description="Basic and acidic residues" evidence="2">
    <location>
        <begin position="77"/>
        <end position="86"/>
    </location>
</feature>
<feature type="coiled-coil region" evidence="1">
    <location>
        <begin position="585"/>
        <end position="619"/>
    </location>
</feature>
<feature type="region of interest" description="Disordered" evidence="2">
    <location>
        <begin position="430"/>
        <end position="458"/>
    </location>
</feature>
<comment type="caution">
    <text evidence="3">The sequence shown here is derived from an EMBL/GenBank/DDBJ whole genome shotgun (WGS) entry which is preliminary data.</text>
</comment>
<feature type="compositionally biased region" description="Basic and acidic residues" evidence="2">
    <location>
        <begin position="440"/>
        <end position="457"/>
    </location>
</feature>
<proteinExistence type="predicted"/>
<keyword evidence="4" id="KW-1185">Reference proteome</keyword>
<gene>
    <name evidence="3" type="ORF">BB559_004357</name>
</gene>
<dbReference type="AlphaFoldDB" id="A0A2T9YF64"/>
<feature type="region of interest" description="Disordered" evidence="2">
    <location>
        <begin position="77"/>
        <end position="98"/>
    </location>
</feature>
<organism evidence="3 4">
    <name type="scientific">Furculomyces boomerangus</name>
    <dbReference type="NCBI Taxonomy" id="61424"/>
    <lineage>
        <taxon>Eukaryota</taxon>
        <taxon>Fungi</taxon>
        <taxon>Fungi incertae sedis</taxon>
        <taxon>Zoopagomycota</taxon>
        <taxon>Kickxellomycotina</taxon>
        <taxon>Harpellomycetes</taxon>
        <taxon>Harpellales</taxon>
        <taxon>Harpellaceae</taxon>
        <taxon>Furculomyces</taxon>
    </lineage>
</organism>
<dbReference type="Proteomes" id="UP000245699">
    <property type="component" value="Unassembled WGS sequence"/>
</dbReference>
<evidence type="ECO:0000256" key="1">
    <source>
        <dbReference type="SAM" id="Coils"/>
    </source>
</evidence>
<dbReference type="STRING" id="61424.A0A2T9YF64"/>
<dbReference type="Gene3D" id="1.20.5.1160">
    <property type="entry name" value="Vasodilator-stimulated phosphoprotein"/>
    <property type="match status" value="1"/>
</dbReference>
<evidence type="ECO:0000313" key="4">
    <source>
        <dbReference type="Proteomes" id="UP000245699"/>
    </source>
</evidence>
<accession>A0A2T9YF64</accession>
<dbReference type="OrthoDB" id="419631at2759"/>
<name>A0A2T9YF64_9FUNG</name>
<feature type="region of interest" description="Disordered" evidence="2">
    <location>
        <begin position="1"/>
        <end position="35"/>
    </location>
</feature>
<evidence type="ECO:0000313" key="3">
    <source>
        <dbReference type="EMBL" id="PVU90982.1"/>
    </source>
</evidence>
<keyword evidence="1" id="KW-0175">Coiled coil</keyword>
<feature type="coiled-coil region" evidence="1">
    <location>
        <begin position="152"/>
        <end position="332"/>
    </location>
</feature>
<protein>
    <submittedName>
        <fullName evidence="3">Uncharacterized protein</fullName>
    </submittedName>
</protein>
<dbReference type="EMBL" id="MBFT01000450">
    <property type="protein sequence ID" value="PVU90982.1"/>
    <property type="molecule type" value="Genomic_DNA"/>
</dbReference>
<feature type="coiled-coil region" evidence="1">
    <location>
        <begin position="914"/>
        <end position="948"/>
    </location>
</feature>
<evidence type="ECO:0000256" key="2">
    <source>
        <dbReference type="SAM" id="MobiDB-lite"/>
    </source>
</evidence>
<sequence>MSKWNLPNGIGRDIFTPTNADIPGPGKYNVGQQEENPYRRYGFLSKSERFKHGKGEIDEDGNEFDDRNVFDLTKGLKPSERIRNENDQNSMKRPGSIQRFSTRYLKKARTDSIDEKLGNSYDNMKNVLKTGEKRQKYISLIHDDEKHLKIQVESKTSELTRIKQEFDDINRKLIKENEERHKKQLQEIDSKYMELMDIQLKEVETEKSKIKELGDLVLKYEEEIDSLHSQLEDHARDALYLEDEIKEYQLLIDSTRTNQETMNEKIKDIENELLSVKNDKQSVETNLFEKQTKIKELEDLLNSKDISHENEINKLKNQLQTEKLNSESAINRSHELIGKEDEKWRIKVEKIHIDHKAELAKLQDEMIETHKKEIQKIENIHYEKFKKQSLDNLYKIKEEIEAGKNEALETTIQLEKELNSTYNELEETKLQLDSSSKNNSDLHRKAQLNSEKDENKKAKAKITNLNNKLAKKNEEYKDLTDKLSESDIELRQFKENEKKLQQEKFDLSKENEVLLKEIEQERSITESLKNDKIALELENQEYANKISETSENNKLENEKLMAVIEEYELISQKTQDMISVKNKDLEQMKSNLFESLNKIESLKVEIQNLRKEKTQSETNIHQKIKTLLSKLKSELGIDSNGSQRRKTGSYKAFKLLETEHSKENNSDSEDFDSVLNQLISQIIILKQAIGCTDEYKSLAVDAVEQAERYKSNYEFIKEALFNTEASMNEMSSAMASLASNSSGNFKNYGLLINVFNFGQAYLKENYFEVFVELEKTILEFIYFSNTNPKTTKNNNSGLETNDNENQDNTENKIDIMHKILFRTDKSVMDVANTMLETMPNSLMETKMEILRLHLESIISMITVEKEDLDNSLQDKEFEQAINLNNKDVGLIRGGNDKSKGGKVNSGGYNKIAYVQNLKNKNLELVQTNKSLEKSLVLSMAKLANLEREFLSFKEVWFDQN</sequence>
<reference evidence="3 4" key="1">
    <citation type="journal article" date="2018" name="MBio">
        <title>Comparative Genomics Reveals the Core Gene Toolbox for the Fungus-Insect Symbiosis.</title>
        <authorList>
            <person name="Wang Y."/>
            <person name="Stata M."/>
            <person name="Wang W."/>
            <person name="Stajich J.E."/>
            <person name="White M.M."/>
            <person name="Moncalvo J.M."/>
        </authorList>
    </citation>
    <scope>NUCLEOTIDE SEQUENCE [LARGE SCALE GENOMIC DNA]</scope>
    <source>
        <strain evidence="3 4">AUS-77-4</strain>
    </source>
</reference>